<dbReference type="AlphaFoldDB" id="A0A2T9WTV4"/>
<dbReference type="Proteomes" id="UP000245908">
    <property type="component" value="Unassembled WGS sequence"/>
</dbReference>
<name>A0A2T9WTV4_NANST</name>
<dbReference type="PRINTS" id="PR00173">
    <property type="entry name" value="EDTRNSPORT"/>
</dbReference>
<sequence>MNDLEILSVILGLRISEVVMILVLGLIMGSIPIYFVARHFNKNVSFEKALGATILSEIVFPVITGISFFLITLITIIASYNHYISYILGILLIFTLWIIMIIIIIIGFIAVLYIYKTAFNVGLGTAFVISIVANVIESILISIVYLVALGISTVNTPVGTMEIDSIGIIGGFMLGLLLSTIFTYLVAKRLNINISFLSTSIVNLFPGIVSFIITIISSLLFILVENDVGFFIGAGIIFIVASIFYKYILNISWRKAIIMSIIFSVLWPISSLFTGLISFSLPACC</sequence>
<protein>
    <submittedName>
        <fullName evidence="2">Uncharacterized protein</fullName>
    </submittedName>
</protein>
<keyword evidence="1" id="KW-0472">Membrane</keyword>
<evidence type="ECO:0000313" key="2">
    <source>
        <dbReference type="EMBL" id="PVU71246.1"/>
    </source>
</evidence>
<feature type="transmembrane region" description="Helical" evidence="1">
    <location>
        <begin position="256"/>
        <end position="281"/>
    </location>
</feature>
<feature type="transmembrane region" description="Helical" evidence="1">
    <location>
        <begin position="86"/>
        <end position="115"/>
    </location>
</feature>
<feature type="transmembrane region" description="Helical" evidence="1">
    <location>
        <begin position="58"/>
        <end position="80"/>
    </location>
</feature>
<proteinExistence type="predicted"/>
<feature type="transmembrane region" description="Helical" evidence="1">
    <location>
        <begin position="18"/>
        <end position="37"/>
    </location>
</feature>
<feature type="transmembrane region" description="Helical" evidence="1">
    <location>
        <begin position="127"/>
        <end position="154"/>
    </location>
</feature>
<accession>A0A2T9WTV4</accession>
<keyword evidence="1" id="KW-1133">Transmembrane helix</keyword>
<feature type="transmembrane region" description="Helical" evidence="1">
    <location>
        <begin position="230"/>
        <end position="249"/>
    </location>
</feature>
<dbReference type="EMBL" id="QEFH01000009">
    <property type="protein sequence ID" value="PVU71246.1"/>
    <property type="molecule type" value="Genomic_DNA"/>
</dbReference>
<feature type="transmembrane region" description="Helical" evidence="1">
    <location>
        <begin position="199"/>
        <end position="224"/>
    </location>
</feature>
<comment type="caution">
    <text evidence="2">The sequence shown here is derived from an EMBL/GenBank/DDBJ whole genome shotgun (WGS) entry which is preliminary data.</text>
</comment>
<feature type="transmembrane region" description="Helical" evidence="1">
    <location>
        <begin position="166"/>
        <end position="187"/>
    </location>
</feature>
<keyword evidence="1" id="KW-0812">Transmembrane</keyword>
<gene>
    <name evidence="2" type="ORF">DDW05_01570</name>
</gene>
<evidence type="ECO:0000256" key="1">
    <source>
        <dbReference type="SAM" id="Phobius"/>
    </source>
</evidence>
<organism evidence="2 3">
    <name type="scientific">Nanobsidianus stetteri</name>
    <dbReference type="NCBI Taxonomy" id="1294122"/>
    <lineage>
        <taxon>Archaea</taxon>
        <taxon>Nanobdellota</taxon>
        <taxon>Candidatus Nanoarchaeia</taxon>
        <taxon>Nanoarchaeales</taxon>
        <taxon>Nanopusillaceae</taxon>
        <taxon>Candidatus Nanobsidianus</taxon>
    </lineage>
</organism>
<evidence type="ECO:0000313" key="3">
    <source>
        <dbReference type="Proteomes" id="UP000245908"/>
    </source>
</evidence>
<reference evidence="2 3" key="1">
    <citation type="journal article" date="2015" name="Appl. Environ. Microbiol.">
        <title>Nanoarchaeota, Their Sulfolobales Host, and Nanoarchaeota Virus Distribution across Yellowstone National Park Hot Springs.</title>
        <authorList>
            <person name="Munson-McGee J.H."/>
            <person name="Field E.K."/>
            <person name="Bateson M."/>
            <person name="Rooney C."/>
            <person name="Stepanauskas R."/>
            <person name="Young M.J."/>
        </authorList>
    </citation>
    <scope>NUCLEOTIDE SEQUENCE [LARGE SCALE GENOMIC DNA]</scope>
    <source>
        <strain evidence="2">SCGC AB-777_O03</strain>
    </source>
</reference>